<gene>
    <name evidence="1" type="ORF">MES5069_430004</name>
</gene>
<keyword evidence="2" id="KW-1185">Reference proteome</keyword>
<reference evidence="1 2" key="1">
    <citation type="submission" date="2022-03" db="EMBL/GenBank/DDBJ databases">
        <authorList>
            <person name="Brunel B."/>
        </authorList>
    </citation>
    <scope>NUCLEOTIDE SEQUENCE [LARGE SCALE GENOMIC DNA]</scope>
    <source>
        <strain evidence="1">STM5069sample</strain>
    </source>
</reference>
<evidence type="ECO:0000313" key="2">
    <source>
        <dbReference type="Proteomes" id="UP001153050"/>
    </source>
</evidence>
<dbReference type="EMBL" id="CAKXZT010000139">
    <property type="protein sequence ID" value="CAH2404590.1"/>
    <property type="molecule type" value="Genomic_DNA"/>
</dbReference>
<name>A0ABN8K2T9_9HYPH</name>
<evidence type="ECO:0000313" key="1">
    <source>
        <dbReference type="EMBL" id="CAH2404590.1"/>
    </source>
</evidence>
<protein>
    <submittedName>
        <fullName evidence="1">Uncharacterized protein</fullName>
    </submittedName>
</protein>
<proteinExistence type="predicted"/>
<organism evidence="1 2">
    <name type="scientific">Mesorhizobium escarrei</name>
    <dbReference type="NCBI Taxonomy" id="666018"/>
    <lineage>
        <taxon>Bacteria</taxon>
        <taxon>Pseudomonadati</taxon>
        <taxon>Pseudomonadota</taxon>
        <taxon>Alphaproteobacteria</taxon>
        <taxon>Hyphomicrobiales</taxon>
        <taxon>Phyllobacteriaceae</taxon>
        <taxon>Mesorhizobium</taxon>
    </lineage>
</organism>
<comment type="caution">
    <text evidence="1">The sequence shown here is derived from an EMBL/GenBank/DDBJ whole genome shotgun (WGS) entry which is preliminary data.</text>
</comment>
<dbReference type="Proteomes" id="UP001153050">
    <property type="component" value="Unassembled WGS sequence"/>
</dbReference>
<sequence length="88" mass="9334">MDSSTAKDAFRNGAITALPERWVTVHSGDMGYTSSLCEESKGALAGVQPYGRASQIRSAASGWREDGGGLPGVRDLAQDRLQAHQSLQ</sequence>
<accession>A0ABN8K2T9</accession>